<keyword evidence="2" id="KW-1185">Reference proteome</keyword>
<dbReference type="Proteomes" id="UP000054279">
    <property type="component" value="Unassembled WGS sequence"/>
</dbReference>
<reference evidence="1 2" key="1">
    <citation type="submission" date="2014-06" db="EMBL/GenBank/DDBJ databases">
        <title>Evolutionary Origins and Diversification of the Mycorrhizal Mutualists.</title>
        <authorList>
            <consortium name="DOE Joint Genome Institute"/>
            <consortium name="Mycorrhizal Genomics Consortium"/>
            <person name="Kohler A."/>
            <person name="Kuo A."/>
            <person name="Nagy L.G."/>
            <person name="Floudas D."/>
            <person name="Copeland A."/>
            <person name="Barry K.W."/>
            <person name="Cichocki N."/>
            <person name="Veneault-Fourrey C."/>
            <person name="LaButti K."/>
            <person name="Lindquist E.A."/>
            <person name="Lipzen A."/>
            <person name="Lundell T."/>
            <person name="Morin E."/>
            <person name="Murat C."/>
            <person name="Riley R."/>
            <person name="Ohm R."/>
            <person name="Sun H."/>
            <person name="Tunlid A."/>
            <person name="Henrissat B."/>
            <person name="Grigoriev I.V."/>
            <person name="Hibbett D.S."/>
            <person name="Martin F."/>
        </authorList>
    </citation>
    <scope>NUCLEOTIDE SEQUENCE [LARGE SCALE GENOMIC DNA]</scope>
    <source>
        <strain evidence="1 2">SS14</strain>
    </source>
</reference>
<protein>
    <submittedName>
        <fullName evidence="1">Uncharacterized protein</fullName>
    </submittedName>
</protein>
<evidence type="ECO:0000313" key="2">
    <source>
        <dbReference type="Proteomes" id="UP000054279"/>
    </source>
</evidence>
<gene>
    <name evidence="1" type="ORF">M422DRAFT_38017</name>
</gene>
<sequence>MRPDIFFHLVTYKVTHQQGFSVPNIPGNIHGTYHPYTSGGGVGEGYMRPENVENVTEDRQQTIERIHNNAQWYKRISRLSKGVIDRR</sequence>
<evidence type="ECO:0000313" key="1">
    <source>
        <dbReference type="EMBL" id="KIJ26952.1"/>
    </source>
</evidence>
<dbReference type="AlphaFoldDB" id="A0A0C9UCV2"/>
<dbReference type="EMBL" id="KN837351">
    <property type="protein sequence ID" value="KIJ26952.1"/>
    <property type="molecule type" value="Genomic_DNA"/>
</dbReference>
<name>A0A0C9UCV2_SPHS4</name>
<accession>A0A0C9UCV2</accession>
<proteinExistence type="predicted"/>
<organism evidence="1 2">
    <name type="scientific">Sphaerobolus stellatus (strain SS14)</name>
    <dbReference type="NCBI Taxonomy" id="990650"/>
    <lineage>
        <taxon>Eukaryota</taxon>
        <taxon>Fungi</taxon>
        <taxon>Dikarya</taxon>
        <taxon>Basidiomycota</taxon>
        <taxon>Agaricomycotina</taxon>
        <taxon>Agaricomycetes</taxon>
        <taxon>Phallomycetidae</taxon>
        <taxon>Geastrales</taxon>
        <taxon>Sphaerobolaceae</taxon>
        <taxon>Sphaerobolus</taxon>
    </lineage>
</organism>
<dbReference type="HOGENOM" id="CLU_2484775_0_0_1"/>